<dbReference type="RefSeq" id="WP_146819662.1">
    <property type="nucleotide sequence ID" value="NZ_BJYK01000008.1"/>
</dbReference>
<feature type="chain" id="PRO_5038677143" evidence="5">
    <location>
        <begin position="29"/>
        <end position="2003"/>
    </location>
</feature>
<dbReference type="EMBL" id="BJYK01000008">
    <property type="protein sequence ID" value="GEN80496.1"/>
    <property type="molecule type" value="Genomic_DNA"/>
</dbReference>
<feature type="region of interest" description="Disordered" evidence="4">
    <location>
        <begin position="1897"/>
        <end position="1917"/>
    </location>
</feature>
<keyword evidence="8" id="KW-1185">Reference proteome</keyword>
<evidence type="ECO:0000313" key="8">
    <source>
        <dbReference type="Proteomes" id="UP000321484"/>
    </source>
</evidence>
<keyword evidence="2" id="KW-0326">Glycosidase</keyword>
<dbReference type="InterPro" id="IPR036116">
    <property type="entry name" value="FN3_sf"/>
</dbReference>
<keyword evidence="1" id="KW-0677">Repeat</keyword>
<dbReference type="InterPro" id="IPR003961">
    <property type="entry name" value="FN3_dom"/>
</dbReference>
<dbReference type="PROSITE" id="PS50853">
    <property type="entry name" value="FN3"/>
    <property type="match status" value="3"/>
</dbReference>
<gene>
    <name evidence="7" type="ORF">AFE02nite_22300</name>
</gene>
<protein>
    <submittedName>
        <fullName evidence="7">Fibronectin type III</fullName>
    </submittedName>
</protein>
<keyword evidence="5" id="KW-0732">Signal</keyword>
<accession>A0A511YZC8</accession>
<evidence type="ECO:0000256" key="4">
    <source>
        <dbReference type="SAM" id="MobiDB-lite"/>
    </source>
</evidence>
<dbReference type="GO" id="GO:0016798">
    <property type="term" value="F:hydrolase activity, acting on glycosyl bonds"/>
    <property type="evidence" value="ECO:0007669"/>
    <property type="project" value="UniProtKB-KW"/>
</dbReference>
<feature type="domain" description="Fibronectin type-III" evidence="6">
    <location>
        <begin position="1439"/>
        <end position="1530"/>
    </location>
</feature>
<dbReference type="SMART" id="SM00060">
    <property type="entry name" value="FN3"/>
    <property type="match status" value="4"/>
</dbReference>
<comment type="caution">
    <text evidence="7">The sequence shown here is derived from an EMBL/GenBank/DDBJ whole genome shotgun (WGS) entry which is preliminary data.</text>
</comment>
<evidence type="ECO:0000256" key="1">
    <source>
        <dbReference type="ARBA" id="ARBA00022737"/>
    </source>
</evidence>
<feature type="signal peptide" evidence="5">
    <location>
        <begin position="1"/>
        <end position="28"/>
    </location>
</feature>
<evidence type="ECO:0000256" key="3">
    <source>
        <dbReference type="ARBA" id="ARBA00023326"/>
    </source>
</evidence>
<dbReference type="PANTHER" id="PTHR13817">
    <property type="entry name" value="TITIN"/>
    <property type="match status" value="1"/>
</dbReference>
<dbReference type="PANTHER" id="PTHR13817:SF73">
    <property type="entry name" value="FIBRONECTIN TYPE-III DOMAIN-CONTAINING PROTEIN"/>
    <property type="match status" value="1"/>
</dbReference>
<keyword evidence="2" id="KW-0378">Hydrolase</keyword>
<evidence type="ECO:0000256" key="5">
    <source>
        <dbReference type="SAM" id="SignalP"/>
    </source>
</evidence>
<dbReference type="CDD" id="cd00063">
    <property type="entry name" value="FN3"/>
    <property type="match status" value="3"/>
</dbReference>
<dbReference type="InterPro" id="IPR050964">
    <property type="entry name" value="Striated_Muscle_Regulatory"/>
</dbReference>
<keyword evidence="3" id="KW-0624">Polysaccharide degradation</keyword>
<dbReference type="Gene3D" id="2.60.40.10">
    <property type="entry name" value="Immunoglobulins"/>
    <property type="match status" value="3"/>
</dbReference>
<dbReference type="InterPro" id="IPR013783">
    <property type="entry name" value="Ig-like_fold"/>
</dbReference>
<name>A0A511YZC8_9CELL</name>
<reference evidence="7 8" key="1">
    <citation type="submission" date="2019-07" db="EMBL/GenBank/DDBJ databases">
        <title>Whole genome shotgun sequence of Actinotalea fermentans NBRC 105374.</title>
        <authorList>
            <person name="Hosoyama A."/>
            <person name="Uohara A."/>
            <person name="Ohji S."/>
            <person name="Ichikawa N."/>
        </authorList>
    </citation>
    <scope>NUCLEOTIDE SEQUENCE [LARGE SCALE GENOMIC DNA]</scope>
    <source>
        <strain evidence="7 8">NBRC 105374</strain>
    </source>
</reference>
<dbReference type="OrthoDB" id="5241356at2"/>
<feature type="domain" description="Fibronectin type-III" evidence="6">
    <location>
        <begin position="1532"/>
        <end position="1622"/>
    </location>
</feature>
<sequence length="2003" mass="202911">MRARFRRTAPSVAGLSAMSTAVVALALANPGYSTTDVELHDSGVWVTRASEMQLGRFNYEAQAVDGAVVGGSTALDVLQDGGLVLLVDPQGGTVSQVDPAAVQPAGSVSLPDGARVELGGATVAVWVPGGSVWALPADALMTFDPESEPVATVADGGDVAVGADGAVLVADPAAATLTTVRTEAGVPGDTSTRSLEVGPDGPLQVTAVGGSAVVLDEGAGVLHLPDATVTVPGEDARLQEPGVAAGAVAVATSEGLVLQPLGGGEPRVVGASGTPAPPVRVGACTYGAWSTGDVVRLCDGDEPYTDTLPATSGDLRYRVNRGYVVLNDLATGTVWLADLDYVMSDEWDDLAPAEDSSAEETDDAATETERILAERDLPNRPPVAGDDAFGVRPGRTTILTVLDNDTDPDGDILAATPDGGTALGQVQAIGHGAGLQVAVPEDATGSATFDYTLDDGRGGSDTASVTLTVRAPDQNGAPVQLRSTRASVGQGGTVEVDVLGDWRDPDGDVLQLVGAATSSAGDSVRSAADGTLTFIDGGVETGAKTVTVQVTDGRETTDGTVEITVLPAGQNQPPFAAVDHLTAVAGREASIRPLDNDTDPNGDQLRLARVDDVAGVTLDRNLEAGTITFTAPTAGVYYLTYLVTDGPAVAVGLVRVDVAPDDAVAEPPVAVRDRALLPSDGSVLVDVLANDVDPTGGVLVLQSAAAAPGAGVSVAVLDHAVLRLSAVQPGPQSFTVAYTVSNGQASTRGEVVVVPVTREGESQSPQAAEDEVTVRAGDVATIDVLANDTHPDGLPITVEPDLAEAPDAAAGTMFVSEGVVRFQAGTTPQTAYATYTVRDGQGHKDSAQITVHVTPVDAASNAAPTPVTVTARVLSGQRSRIAIPLAGIDPDGDSVQLDGVSRAPGLGRVTAIGDGWVEYEAARGAVGTDSFAYTVTDRLGASADGVVLVGIASQVAANAPPVAVDDHRATRPSREISVPVLANDVDPEGGTLGFYGEPEPSDGLTVDVEGDRLLVRTPAQPGTYAVRYGVSDGVGHATGVLTVEVTAEAPTQPPVARDDRMSPADVLGRTQVEVAVLDNDEDPDGSVGTLTVATDTVGVTARAGVLSVPVLPTAQAVRYTVTDPDGLRASAFVWVPGTDGQRPTLRADLAPLTVVSGEELRVDLTDVVVVAAGRVVRVTQAERLQALRGTPGLVDDHTVSFVSDPDYYGPAALTVEVIDTRTVDDPTGRRATLSLPIDVTPSGHEPPELLGLAVDAALGEETAVELGRYASDPNDDPLTFRTEDVPAALTVRVAADGVLTLEPAAGTPVGTVLTFTVVASDGESETAATATVTVTASGAPLATVVDDVVDDANQGETYQVPVLDNDVSPIPGERLEVAAVLLESGTADVSTDGRTVTVTPAETFVGTVVVAYTVADATGDPSRQVVGRVRLTVRGVPDAPGTPTVVEVRSHTAVLSWAPPRNNGAEITGYEVSILGEGGGTRACPATTCTVDGLTNDRPYRFTVVAVNEVGPSEPSAQSGEIRPDAVPDPPAPPTLVFGDHSLTVSWSNRDYGGERSAIASVTLEISPPPSSGIGQRAGVTGTSIVWDGLDNGTAYRVRVQAVNNAGPSDWSAYSAAEIPAGVPDAPGTPTTSMLEPVGGSAQMLVSWAAPASDNGDAVKRYTLQVFHGGALPEQTLDAGTALSQAVTVSTSETPYTYRVVATNKAGDSAPSAPSAPRQAVVPPGAVTGLTASATGGNGTLALAFGDAPRNGATAGQMSYQVSLSGGGWGALAGNRQVGGLANGTTYSVQVRAVSTVDGAQYVGPAVAAGYTGNNASGSGVAPYGPLAQPSVSATGGATSVSLAATATANGCGVTLHYRVDGGAWQTAATSWSGSVGNGYSQGHSIEAYATDGCGQTTASRSASASSGPPPMSATASKGARMNDAVCTGAACAYINLTVTNVPAGSYRLACWSDNGGEGVYYTTQPVSVPANGTIQSPCYYGYSGTRVRLEVIGVITTPWITW</sequence>
<proteinExistence type="predicted"/>
<evidence type="ECO:0000313" key="7">
    <source>
        <dbReference type="EMBL" id="GEN80496.1"/>
    </source>
</evidence>
<dbReference type="Proteomes" id="UP000321484">
    <property type="component" value="Unassembled WGS sequence"/>
</dbReference>
<keyword evidence="3" id="KW-0119">Carbohydrate metabolism</keyword>
<dbReference type="Pfam" id="PF00041">
    <property type="entry name" value="fn3"/>
    <property type="match status" value="2"/>
</dbReference>
<dbReference type="Gene3D" id="2.60.40.2810">
    <property type="match status" value="1"/>
</dbReference>
<organism evidence="7 8">
    <name type="scientific">Actinotalea fermentans</name>
    <dbReference type="NCBI Taxonomy" id="43671"/>
    <lineage>
        <taxon>Bacteria</taxon>
        <taxon>Bacillati</taxon>
        <taxon>Actinomycetota</taxon>
        <taxon>Actinomycetes</taxon>
        <taxon>Micrococcales</taxon>
        <taxon>Cellulomonadaceae</taxon>
        <taxon>Actinotalea</taxon>
    </lineage>
</organism>
<dbReference type="GO" id="GO:0000272">
    <property type="term" value="P:polysaccharide catabolic process"/>
    <property type="evidence" value="ECO:0007669"/>
    <property type="project" value="UniProtKB-KW"/>
</dbReference>
<evidence type="ECO:0000256" key="2">
    <source>
        <dbReference type="ARBA" id="ARBA00023295"/>
    </source>
</evidence>
<feature type="domain" description="Fibronectin type-III" evidence="6">
    <location>
        <begin position="1626"/>
        <end position="1725"/>
    </location>
</feature>
<dbReference type="Pfam" id="PF17963">
    <property type="entry name" value="Big_9"/>
    <property type="match status" value="9"/>
</dbReference>
<dbReference type="SUPFAM" id="SSF49265">
    <property type="entry name" value="Fibronectin type III"/>
    <property type="match status" value="2"/>
</dbReference>
<evidence type="ECO:0000259" key="6">
    <source>
        <dbReference type="PROSITE" id="PS50853"/>
    </source>
</evidence>